<evidence type="ECO:0000313" key="3">
    <source>
        <dbReference type="Proteomes" id="UP001152797"/>
    </source>
</evidence>
<dbReference type="EMBL" id="CAMXCT020000061">
    <property type="protein sequence ID" value="CAL1126631.1"/>
    <property type="molecule type" value="Genomic_DNA"/>
</dbReference>
<dbReference type="AlphaFoldDB" id="A0A9P1BKE4"/>
<accession>A0A9P1BKE4</accession>
<dbReference type="EMBL" id="CAMXCT010000061">
    <property type="protein sequence ID" value="CAI3973256.1"/>
    <property type="molecule type" value="Genomic_DNA"/>
</dbReference>
<evidence type="ECO:0000313" key="1">
    <source>
        <dbReference type="EMBL" id="CAI3973256.1"/>
    </source>
</evidence>
<reference evidence="1" key="1">
    <citation type="submission" date="2022-10" db="EMBL/GenBank/DDBJ databases">
        <authorList>
            <person name="Chen Y."/>
            <person name="Dougan E. K."/>
            <person name="Chan C."/>
            <person name="Rhodes N."/>
            <person name="Thang M."/>
        </authorList>
    </citation>
    <scope>NUCLEOTIDE SEQUENCE</scope>
</reference>
<protein>
    <submittedName>
        <fullName evidence="2">Feruloyl esterase C</fullName>
    </submittedName>
</protein>
<reference evidence="2 3" key="2">
    <citation type="submission" date="2024-05" db="EMBL/GenBank/DDBJ databases">
        <authorList>
            <person name="Chen Y."/>
            <person name="Shah S."/>
            <person name="Dougan E. K."/>
            <person name="Thang M."/>
            <person name="Chan C."/>
        </authorList>
    </citation>
    <scope>NUCLEOTIDE SEQUENCE [LARGE SCALE GENOMIC DNA]</scope>
</reference>
<dbReference type="EMBL" id="CAMXCT030000061">
    <property type="protein sequence ID" value="CAL4760568.1"/>
    <property type="molecule type" value="Genomic_DNA"/>
</dbReference>
<proteinExistence type="predicted"/>
<evidence type="ECO:0000313" key="2">
    <source>
        <dbReference type="EMBL" id="CAL4760568.1"/>
    </source>
</evidence>
<organism evidence="1">
    <name type="scientific">Cladocopium goreaui</name>
    <dbReference type="NCBI Taxonomy" id="2562237"/>
    <lineage>
        <taxon>Eukaryota</taxon>
        <taxon>Sar</taxon>
        <taxon>Alveolata</taxon>
        <taxon>Dinophyceae</taxon>
        <taxon>Suessiales</taxon>
        <taxon>Symbiodiniaceae</taxon>
        <taxon>Cladocopium</taxon>
    </lineage>
</organism>
<keyword evidence="3" id="KW-1185">Reference proteome</keyword>
<sequence length="616" mass="70863">MDCTGPWHSDWQLFRDLFRDASEAESSNGTGTRPFPGFRQDLFGEAYRLYKKWHHFLARGLEDYPTGAAAFYHACHYNEYSDYCLYGHVAALTYLAHHTTHGQRLDIAAQAQRLLHWNLCLDFLESSSWASWGFTMLDIWDIVHNFVYPQVTTLHQFLEWGPTSTPPGNDDSTGPPGFWVFELGSHRALSNEPIAMLSHVLPGYDVAHENFVKPYEGRAEAFIHPFPQSCSPNCDYQQESVPYTFPIFMDMEASKSSFQAWLQGNYFNKPAVRRSSLFLCTNPMFYCNFFAGLNKTILGYFGLPLLYMVPHQDGARWLEEFTALASLPTSLFVSNNPLHAEQVAWQSGVRLPVLRPVTLYITERYQPDRPEDVLVPEPREACVLYCILRAFTPANYPLKFFGKVDTDRSYTSFARFRSVVIYPHDFALMTFYEFYTMGMPLFMPGHLSKYLFPFSASVPLLDWLSDAPSSFEERPPFSPLSLSSSEALRYWQGKIDFFALPAVQLFEGVGHLMNLLLEVDLQDISQQMLTNRRIRLETGTAFWLSVANSALRDGSVAAFLEEVACRIDTLGLQLQAMDDQQFLRGRSPRRSYGSDIARRFFFSLFWAEDFWEGFWM</sequence>
<comment type="caution">
    <text evidence="1">The sequence shown here is derived from an EMBL/GenBank/DDBJ whole genome shotgun (WGS) entry which is preliminary data.</text>
</comment>
<dbReference type="Proteomes" id="UP001152797">
    <property type="component" value="Unassembled WGS sequence"/>
</dbReference>
<dbReference type="OrthoDB" id="415672at2759"/>
<gene>
    <name evidence="1" type="ORF">C1SCF055_LOCUS1775</name>
</gene>
<name>A0A9P1BKE4_9DINO</name>